<evidence type="ECO:0000313" key="3">
    <source>
        <dbReference type="Proteomes" id="UP001283361"/>
    </source>
</evidence>
<dbReference type="PANTHER" id="PTHR47027:SF20">
    <property type="entry name" value="REVERSE TRANSCRIPTASE-LIKE PROTEIN WITH RNA-DIRECTED DNA POLYMERASE DOMAIN"/>
    <property type="match status" value="1"/>
</dbReference>
<accession>A0AAE1CRM2</accession>
<protein>
    <recommendedName>
        <fullName evidence="4">Reverse transcriptase</fullName>
    </recommendedName>
</protein>
<sequence>MPATLRRHISSSASCKKLSAREHQQMLPSTPSGPFPATLCTIQPSAPTRERENGRTPTGTRPTVIVTALDAIPDLPVMKELDNPPAMKELSKAINCLACVKSPGCDGIPPEILRSLRWEQDLASHNYPESQCGFRAGRSTYAFKDCSEGVYIHTRTHGKLYNLVRFRAKTKVTEALIQTSPNIAIDGFTLEVVENFTYLESTISSSLSIYVKINSRVAKAATVMAKLNQRVWNNSRLTEKTKLCVCQSCVLSTLLYRSETWKRNNSFHILRLRRILQIKWQDQVPEAEVLERANINSLQIIFSERRPVWQDSGHRPNPQRPDKLAVF</sequence>
<organism evidence="2 3">
    <name type="scientific">Elysia crispata</name>
    <name type="common">lettuce slug</name>
    <dbReference type="NCBI Taxonomy" id="231223"/>
    <lineage>
        <taxon>Eukaryota</taxon>
        <taxon>Metazoa</taxon>
        <taxon>Spiralia</taxon>
        <taxon>Lophotrochozoa</taxon>
        <taxon>Mollusca</taxon>
        <taxon>Gastropoda</taxon>
        <taxon>Heterobranchia</taxon>
        <taxon>Euthyneura</taxon>
        <taxon>Panpulmonata</taxon>
        <taxon>Sacoglossa</taxon>
        <taxon>Placobranchoidea</taxon>
        <taxon>Plakobranchidae</taxon>
        <taxon>Elysia</taxon>
    </lineage>
</organism>
<evidence type="ECO:0000256" key="1">
    <source>
        <dbReference type="SAM" id="MobiDB-lite"/>
    </source>
</evidence>
<dbReference type="Proteomes" id="UP001283361">
    <property type="component" value="Unassembled WGS sequence"/>
</dbReference>
<dbReference type="PANTHER" id="PTHR47027">
    <property type="entry name" value="REVERSE TRANSCRIPTASE DOMAIN-CONTAINING PROTEIN"/>
    <property type="match status" value="1"/>
</dbReference>
<name>A0AAE1CRM2_9GAST</name>
<feature type="region of interest" description="Disordered" evidence="1">
    <location>
        <begin position="1"/>
        <end position="37"/>
    </location>
</feature>
<proteinExistence type="predicted"/>
<reference evidence="2" key="1">
    <citation type="journal article" date="2023" name="G3 (Bethesda)">
        <title>A reference genome for the long-term kleptoplast-retaining sea slug Elysia crispata morphotype clarki.</title>
        <authorList>
            <person name="Eastman K.E."/>
            <person name="Pendleton A.L."/>
            <person name="Shaikh M.A."/>
            <person name="Suttiyut T."/>
            <person name="Ogas R."/>
            <person name="Tomko P."/>
            <person name="Gavelis G."/>
            <person name="Widhalm J.R."/>
            <person name="Wisecaver J.H."/>
        </authorList>
    </citation>
    <scope>NUCLEOTIDE SEQUENCE</scope>
    <source>
        <strain evidence="2">ECLA1</strain>
    </source>
</reference>
<dbReference type="AlphaFoldDB" id="A0AAE1CRM2"/>
<dbReference type="EMBL" id="JAWDGP010007035">
    <property type="protein sequence ID" value="KAK3731044.1"/>
    <property type="molecule type" value="Genomic_DNA"/>
</dbReference>
<evidence type="ECO:0000313" key="2">
    <source>
        <dbReference type="EMBL" id="KAK3731044.1"/>
    </source>
</evidence>
<evidence type="ECO:0008006" key="4">
    <source>
        <dbReference type="Google" id="ProtNLM"/>
    </source>
</evidence>
<keyword evidence="3" id="KW-1185">Reference proteome</keyword>
<gene>
    <name evidence="2" type="ORF">RRG08_066057</name>
</gene>
<comment type="caution">
    <text evidence="2">The sequence shown here is derived from an EMBL/GenBank/DDBJ whole genome shotgun (WGS) entry which is preliminary data.</text>
</comment>